<dbReference type="GO" id="GO:0008757">
    <property type="term" value="F:S-adenosylmethionine-dependent methyltransferase activity"/>
    <property type="evidence" value="ECO:0007669"/>
    <property type="project" value="UniProtKB-ARBA"/>
</dbReference>
<accession>A0A482V7C3</accession>
<feature type="domain" description="MYND-type" evidence="6">
    <location>
        <begin position="17"/>
        <end position="53"/>
    </location>
</feature>
<comment type="caution">
    <text evidence="7">The sequence shown here is derived from an EMBL/GenBank/DDBJ whole genome shotgun (WGS) entry which is preliminary data.</text>
</comment>
<dbReference type="PROSITE" id="PS50865">
    <property type="entry name" value="ZF_MYND_2"/>
    <property type="match status" value="1"/>
</dbReference>
<protein>
    <recommendedName>
        <fullName evidence="9">Msta</fullName>
    </recommendedName>
</protein>
<dbReference type="Proteomes" id="UP000292052">
    <property type="component" value="Unassembled WGS sequence"/>
</dbReference>
<dbReference type="PANTHER" id="PTHR46455">
    <property type="entry name" value="SET AND MYND DOMAIN CONTAINING, ARTHROPOD-SPECIFIC, MEMBER 4, ISOFORM A"/>
    <property type="match status" value="1"/>
</dbReference>
<evidence type="ECO:0000313" key="8">
    <source>
        <dbReference type="Proteomes" id="UP000292052"/>
    </source>
</evidence>
<dbReference type="CDD" id="cd20071">
    <property type="entry name" value="SET_SMYD"/>
    <property type="match status" value="1"/>
</dbReference>
<dbReference type="InterPro" id="IPR001214">
    <property type="entry name" value="SET_dom"/>
</dbReference>
<evidence type="ECO:0000256" key="4">
    <source>
        <dbReference type="PROSITE-ProRule" id="PRU00134"/>
    </source>
</evidence>
<feature type="domain" description="SET" evidence="5">
    <location>
        <begin position="54"/>
        <end position="289"/>
    </location>
</feature>
<dbReference type="PROSITE" id="PS01360">
    <property type="entry name" value="ZF_MYND_1"/>
    <property type="match status" value="1"/>
</dbReference>
<dbReference type="Gene3D" id="2.170.270.10">
    <property type="entry name" value="SET domain"/>
    <property type="match status" value="1"/>
</dbReference>
<reference evidence="7 8" key="1">
    <citation type="submission" date="2017-03" db="EMBL/GenBank/DDBJ databases">
        <title>Genome of the blue death feigning beetle - Asbolus verrucosus.</title>
        <authorList>
            <person name="Rider S.D."/>
        </authorList>
    </citation>
    <scope>NUCLEOTIDE SEQUENCE [LARGE SCALE GENOMIC DNA]</scope>
    <source>
        <strain evidence="7">Butters</strain>
        <tissue evidence="7">Head and leg muscle</tissue>
    </source>
</reference>
<name>A0A482V7C3_ASBVE</name>
<evidence type="ECO:0000256" key="1">
    <source>
        <dbReference type="ARBA" id="ARBA00022723"/>
    </source>
</evidence>
<keyword evidence="8" id="KW-1185">Reference proteome</keyword>
<dbReference type="AlphaFoldDB" id="A0A482V7C3"/>
<dbReference type="Gene3D" id="1.10.220.160">
    <property type="match status" value="1"/>
</dbReference>
<evidence type="ECO:0008006" key="9">
    <source>
        <dbReference type="Google" id="ProtNLM"/>
    </source>
</evidence>
<evidence type="ECO:0000259" key="5">
    <source>
        <dbReference type="PROSITE" id="PS50280"/>
    </source>
</evidence>
<proteinExistence type="predicted"/>
<gene>
    <name evidence="7" type="ORF">BDFB_007116</name>
</gene>
<dbReference type="Gene3D" id="6.10.140.2220">
    <property type="match status" value="2"/>
</dbReference>
<evidence type="ECO:0000256" key="3">
    <source>
        <dbReference type="ARBA" id="ARBA00022833"/>
    </source>
</evidence>
<evidence type="ECO:0000313" key="7">
    <source>
        <dbReference type="EMBL" id="RZB38995.1"/>
    </source>
</evidence>
<dbReference type="STRING" id="1661398.A0A482V7C3"/>
<keyword evidence="3" id="KW-0862">Zinc</keyword>
<dbReference type="GO" id="GO:0008170">
    <property type="term" value="F:N-methyltransferase activity"/>
    <property type="evidence" value="ECO:0007669"/>
    <property type="project" value="UniProtKB-ARBA"/>
</dbReference>
<dbReference type="GO" id="GO:0008270">
    <property type="term" value="F:zinc ion binding"/>
    <property type="evidence" value="ECO:0007669"/>
    <property type="project" value="UniProtKB-KW"/>
</dbReference>
<keyword evidence="2 4" id="KW-0863">Zinc-finger</keyword>
<dbReference type="SUPFAM" id="SSF144232">
    <property type="entry name" value="HIT/MYND zinc finger-like"/>
    <property type="match status" value="1"/>
</dbReference>
<dbReference type="InterPro" id="IPR002893">
    <property type="entry name" value="Znf_MYND"/>
</dbReference>
<evidence type="ECO:0000259" key="6">
    <source>
        <dbReference type="PROSITE" id="PS50865"/>
    </source>
</evidence>
<keyword evidence="1" id="KW-0479">Metal-binding</keyword>
<sequence length="524" mass="59595">MDAKNGDKTRILESNVCVVCQNPALHKCGGCHRVYYCNKQHQRDDWKQHKLTCKPFKICEDEVLGRHLVATRPLQPGEFVLQEAPLVWGPSSNTVPICLGCGKGVNAQNSRSCSRCGWPVCGDLCEKSPGHLAECRYTTQRGERVSIKNFGIPHPIYRCITVLRCLYQKQFLPKIWKKLEVLEAHCESRRASSNYENDRVTVAEFIRRFFKLSSVFSEEDIMKVFGIVMVNSHEVPLTEPPFIAIYGTSSMFEHNCSANCSKSFTNQGHILITAAQPIQEGDHLSISYTDSLWGTPNRRYFLHETKFFWCHCSRCEDPTEFGTNFSALKCQDTNCSGLLLPETFTETQKLPEWVCTRCSHSISSYSAHDILERIGRDLHDLDKNDVEACKSFLSTYQGYLSDNHFYRTDIKYVLSQLLGQQSMRQLSEEDLALKLECCQALESLVKTIGVAERRILGTVLFEMHAALAEVARRSGGTNELMKSRRILIEAIEMLSNEPEVLPEGKICKQARQNLKDIDVLLEKL</sequence>
<dbReference type="PANTHER" id="PTHR46455:SF4">
    <property type="entry name" value="GH11294P"/>
    <property type="match status" value="1"/>
</dbReference>
<evidence type="ECO:0000256" key="2">
    <source>
        <dbReference type="ARBA" id="ARBA00022771"/>
    </source>
</evidence>
<organism evidence="7 8">
    <name type="scientific">Asbolus verrucosus</name>
    <name type="common">Desert ironclad beetle</name>
    <dbReference type="NCBI Taxonomy" id="1661398"/>
    <lineage>
        <taxon>Eukaryota</taxon>
        <taxon>Metazoa</taxon>
        <taxon>Ecdysozoa</taxon>
        <taxon>Arthropoda</taxon>
        <taxon>Hexapoda</taxon>
        <taxon>Insecta</taxon>
        <taxon>Pterygota</taxon>
        <taxon>Neoptera</taxon>
        <taxon>Endopterygota</taxon>
        <taxon>Coleoptera</taxon>
        <taxon>Polyphaga</taxon>
        <taxon>Cucujiformia</taxon>
        <taxon>Tenebrionidae</taxon>
        <taxon>Pimeliinae</taxon>
        <taxon>Asbolus</taxon>
    </lineage>
</organism>
<dbReference type="InterPro" id="IPR053010">
    <property type="entry name" value="SET_SmydA-8"/>
</dbReference>
<dbReference type="SMART" id="SM00317">
    <property type="entry name" value="SET"/>
    <property type="match status" value="1"/>
</dbReference>
<dbReference type="GO" id="GO:0008276">
    <property type="term" value="F:protein methyltransferase activity"/>
    <property type="evidence" value="ECO:0007669"/>
    <property type="project" value="UniProtKB-ARBA"/>
</dbReference>
<dbReference type="OrthoDB" id="5952526at2759"/>
<dbReference type="Pfam" id="PF00856">
    <property type="entry name" value="SET"/>
    <property type="match status" value="1"/>
</dbReference>
<dbReference type="SUPFAM" id="SSF82199">
    <property type="entry name" value="SET domain"/>
    <property type="match status" value="1"/>
</dbReference>
<dbReference type="InterPro" id="IPR046341">
    <property type="entry name" value="SET_dom_sf"/>
</dbReference>
<dbReference type="Pfam" id="PF01753">
    <property type="entry name" value="zf-MYND"/>
    <property type="match status" value="1"/>
</dbReference>
<dbReference type="PROSITE" id="PS50280">
    <property type="entry name" value="SET"/>
    <property type="match status" value="1"/>
</dbReference>
<dbReference type="EMBL" id="QDEB01132188">
    <property type="protein sequence ID" value="RZB38995.1"/>
    <property type="molecule type" value="Genomic_DNA"/>
</dbReference>